<dbReference type="AlphaFoldDB" id="A0A073IUV0"/>
<dbReference type="STRING" id="2754.EH55_10350"/>
<evidence type="ECO:0000259" key="1">
    <source>
        <dbReference type="Pfam" id="PF18894"/>
    </source>
</evidence>
<evidence type="ECO:0000313" key="2">
    <source>
        <dbReference type="EMBL" id="KEJ93256.1"/>
    </source>
</evidence>
<organism evidence="2 3">
    <name type="scientific">Synergistes jonesii</name>
    <dbReference type="NCBI Taxonomy" id="2754"/>
    <lineage>
        <taxon>Bacteria</taxon>
        <taxon>Thermotogati</taxon>
        <taxon>Synergistota</taxon>
        <taxon>Synergistia</taxon>
        <taxon>Synergistales</taxon>
        <taxon>Synergistaceae</taxon>
        <taxon>Synergistes</taxon>
    </lineage>
</organism>
<gene>
    <name evidence="2" type="ORF">EH55_10350</name>
</gene>
<dbReference type="EMBL" id="JMKI01000005">
    <property type="protein sequence ID" value="KEJ93256.1"/>
    <property type="molecule type" value="Genomic_DNA"/>
</dbReference>
<dbReference type="GeneID" id="90982643"/>
<keyword evidence="3" id="KW-1185">Reference proteome</keyword>
<dbReference type="Pfam" id="PF18894">
    <property type="entry name" value="PhageMetallopep"/>
    <property type="match status" value="1"/>
</dbReference>
<reference evidence="2 3" key="1">
    <citation type="submission" date="2014-04" db="EMBL/GenBank/DDBJ databases">
        <title>Draft Genome Sequence of Synergistes jonesii.</title>
        <authorList>
            <person name="Coil D.A."/>
            <person name="Eisen J.A."/>
            <person name="Holland-Moritz H.E."/>
        </authorList>
    </citation>
    <scope>NUCLEOTIDE SEQUENCE [LARGE SCALE GENOMIC DNA]</scope>
    <source>
        <strain evidence="2 3">78-1</strain>
    </source>
</reference>
<dbReference type="eggNOG" id="ENOG50309IH">
    <property type="taxonomic scope" value="Bacteria"/>
</dbReference>
<comment type="caution">
    <text evidence="2">The sequence shown here is derived from an EMBL/GenBank/DDBJ whole genome shotgun (WGS) entry which is preliminary data.</text>
</comment>
<name>A0A073IUV0_9BACT</name>
<dbReference type="InterPro" id="IPR043998">
    <property type="entry name" value="Put_Metallopep"/>
</dbReference>
<dbReference type="Proteomes" id="UP000027665">
    <property type="component" value="Unassembled WGS sequence"/>
</dbReference>
<dbReference type="RefSeq" id="WP_037974314.1">
    <property type="nucleotide sequence ID" value="NZ_CAMETI010000055.1"/>
</dbReference>
<protein>
    <recommendedName>
        <fullName evidence="1">Putative phage metallopeptidase domain-containing protein</fullName>
    </recommendedName>
</protein>
<feature type="domain" description="Putative phage metallopeptidase" evidence="1">
    <location>
        <begin position="13"/>
        <end position="157"/>
    </location>
</feature>
<dbReference type="OrthoDB" id="3457at2"/>
<accession>A0A073IUV0</accession>
<sequence>MSVKTEAEFDYEICSDRIKPIAEALIKKYDELHHIDPDKILFVVNHKSAGSKRQLTLAKTTKISPKWTELLYQLGACSYFYMIEFYAKTTATMDESQMVALVYRELRRIGPEGEILTPDVHDWWQILMGLGRKWFYPDNSCPNLLDENVDWKKLMGSYYEEADGGE</sequence>
<proteinExistence type="predicted"/>
<evidence type="ECO:0000313" key="3">
    <source>
        <dbReference type="Proteomes" id="UP000027665"/>
    </source>
</evidence>